<dbReference type="PANTHER" id="PTHR45723">
    <property type="entry name" value="SERINE/THREONINE-PROTEIN KINASE RIO1"/>
    <property type="match status" value="1"/>
</dbReference>
<reference evidence="14 15" key="1">
    <citation type="submission" date="2013-11" db="EMBL/GenBank/DDBJ databases">
        <title>Comparative genomics of Ignicoccus.</title>
        <authorList>
            <person name="Podar M."/>
        </authorList>
    </citation>
    <scope>NUCLEOTIDE SEQUENCE [LARGE SCALE GENOMIC DNA]</scope>
    <source>
        <strain evidence="14 15">DSM 13165</strain>
    </source>
</reference>
<dbReference type="GeneID" id="30680216"/>
<keyword evidence="15" id="KW-1185">Reference proteome</keyword>
<evidence type="ECO:0000256" key="6">
    <source>
        <dbReference type="ARBA" id="ARBA00022741"/>
    </source>
</evidence>
<evidence type="ECO:0000256" key="1">
    <source>
        <dbReference type="ARBA" id="ARBA00009196"/>
    </source>
</evidence>
<evidence type="ECO:0000313" key="15">
    <source>
        <dbReference type="Proteomes" id="UP000060778"/>
    </source>
</evidence>
<keyword evidence="9" id="KW-0460">Magnesium</keyword>
<name>A0A0U2M9L6_9CREN</name>
<comment type="catalytic activity">
    <reaction evidence="10">
        <text>L-threonyl-[protein] + ATP = O-phospho-L-threonyl-[protein] + ADP + H(+)</text>
        <dbReference type="Rhea" id="RHEA:46608"/>
        <dbReference type="Rhea" id="RHEA-COMP:11060"/>
        <dbReference type="Rhea" id="RHEA-COMP:11605"/>
        <dbReference type="ChEBI" id="CHEBI:15378"/>
        <dbReference type="ChEBI" id="CHEBI:30013"/>
        <dbReference type="ChEBI" id="CHEBI:30616"/>
        <dbReference type="ChEBI" id="CHEBI:61977"/>
        <dbReference type="ChEBI" id="CHEBI:456216"/>
        <dbReference type="EC" id="2.7.11.1"/>
    </reaction>
</comment>
<dbReference type="SUPFAM" id="SSF56112">
    <property type="entry name" value="Protein kinase-like (PK-like)"/>
    <property type="match status" value="1"/>
</dbReference>
<dbReference type="InterPro" id="IPR000719">
    <property type="entry name" value="Prot_kinase_dom"/>
</dbReference>
<feature type="domain" description="Protein kinase" evidence="13">
    <location>
        <begin position="95"/>
        <end position="309"/>
    </location>
</feature>
<evidence type="ECO:0000256" key="5">
    <source>
        <dbReference type="ARBA" id="ARBA00022723"/>
    </source>
</evidence>
<dbReference type="PROSITE" id="PS50011">
    <property type="entry name" value="PROTEIN_KINASE_DOM"/>
    <property type="match status" value="1"/>
</dbReference>
<keyword evidence="8" id="KW-0067">ATP-binding</keyword>
<feature type="compositionally biased region" description="Acidic residues" evidence="12">
    <location>
        <begin position="22"/>
        <end position="45"/>
    </location>
</feature>
<dbReference type="Pfam" id="PF01163">
    <property type="entry name" value="RIO1"/>
    <property type="match status" value="1"/>
</dbReference>
<evidence type="ECO:0000256" key="10">
    <source>
        <dbReference type="ARBA" id="ARBA00047899"/>
    </source>
</evidence>
<feature type="compositionally biased region" description="Basic and acidic residues" evidence="12">
    <location>
        <begin position="1"/>
        <end position="21"/>
    </location>
</feature>
<evidence type="ECO:0000313" key="14">
    <source>
        <dbReference type="EMBL" id="ALU11725.1"/>
    </source>
</evidence>
<sequence length="309" mass="36138">MSKKVDEFVTKTEEELEKPTEEELEELEKELEEETEEEELLEEVEEKSPPPKELVQKRKFLKRQKDKDMFETVEEVFDTSTLMAVYELMRRGVIGELFGTISAGKEARVYCAKSPEGKDLAVKIYLTNTAEFRKGIRKYILGDPRFEQIANRGLRRLIYAWARKEFRNLKRFAKAGIRVPEPISVYKNVLVMEFIGENCKRAPLLVELAKPENKLSTEEWQKIFDTVVDYMVKMYQKAKLVHADLNEFNIMYWQGEPVIIDVSQAVPLSHPYADEFLRHDIQQIRRFFSSVGVEVPSFAELYSKITGME</sequence>
<feature type="region of interest" description="Disordered" evidence="12">
    <location>
        <begin position="1"/>
        <end position="52"/>
    </location>
</feature>
<dbReference type="InterPro" id="IPR018934">
    <property type="entry name" value="RIO_dom"/>
</dbReference>
<dbReference type="SMART" id="SM00090">
    <property type="entry name" value="RIO"/>
    <property type="match status" value="1"/>
</dbReference>
<proteinExistence type="inferred from homology"/>
<dbReference type="CDD" id="cd05145">
    <property type="entry name" value="RIO1_like"/>
    <property type="match status" value="1"/>
</dbReference>
<comment type="catalytic activity">
    <reaction evidence="11">
        <text>L-seryl-[protein] + ATP = O-phospho-L-seryl-[protein] + ADP + H(+)</text>
        <dbReference type="Rhea" id="RHEA:17989"/>
        <dbReference type="Rhea" id="RHEA-COMP:9863"/>
        <dbReference type="Rhea" id="RHEA-COMP:11604"/>
        <dbReference type="ChEBI" id="CHEBI:15378"/>
        <dbReference type="ChEBI" id="CHEBI:29999"/>
        <dbReference type="ChEBI" id="CHEBI:30616"/>
        <dbReference type="ChEBI" id="CHEBI:83421"/>
        <dbReference type="ChEBI" id="CHEBI:456216"/>
        <dbReference type="EC" id="2.7.11.1"/>
    </reaction>
</comment>
<dbReference type="RefSeq" id="WP_236943438.1">
    <property type="nucleotide sequence ID" value="NZ_CP006867.1"/>
</dbReference>
<evidence type="ECO:0000256" key="9">
    <source>
        <dbReference type="ARBA" id="ARBA00022842"/>
    </source>
</evidence>
<evidence type="ECO:0000256" key="4">
    <source>
        <dbReference type="ARBA" id="ARBA00022679"/>
    </source>
</evidence>
<evidence type="ECO:0000256" key="8">
    <source>
        <dbReference type="ARBA" id="ARBA00022840"/>
    </source>
</evidence>
<dbReference type="EMBL" id="CP006867">
    <property type="protein sequence ID" value="ALU11725.1"/>
    <property type="molecule type" value="Genomic_DNA"/>
</dbReference>
<comment type="similarity">
    <text evidence="1">Belongs to the protein kinase superfamily. RIO-type Ser/Thr kinase family.</text>
</comment>
<dbReference type="GO" id="GO:0004674">
    <property type="term" value="F:protein serine/threonine kinase activity"/>
    <property type="evidence" value="ECO:0007669"/>
    <property type="project" value="UniProtKB-KW"/>
</dbReference>
<evidence type="ECO:0000256" key="12">
    <source>
        <dbReference type="SAM" id="MobiDB-lite"/>
    </source>
</evidence>
<dbReference type="InterPro" id="IPR018935">
    <property type="entry name" value="RIO_kinase_CS"/>
</dbReference>
<dbReference type="Gene3D" id="1.10.510.10">
    <property type="entry name" value="Transferase(Phosphotransferase) domain 1"/>
    <property type="match status" value="1"/>
</dbReference>
<dbReference type="Gene3D" id="3.30.200.20">
    <property type="entry name" value="Phosphorylase Kinase, domain 1"/>
    <property type="match status" value="1"/>
</dbReference>
<keyword evidence="7 14" id="KW-0418">Kinase</keyword>
<keyword evidence="3 14" id="KW-0723">Serine/threonine-protein kinase</keyword>
<organism evidence="14 15">
    <name type="scientific">Ignicoccus islandicus DSM 13165</name>
    <dbReference type="NCBI Taxonomy" id="940295"/>
    <lineage>
        <taxon>Archaea</taxon>
        <taxon>Thermoproteota</taxon>
        <taxon>Thermoprotei</taxon>
        <taxon>Desulfurococcales</taxon>
        <taxon>Desulfurococcaceae</taxon>
        <taxon>Ignicoccus</taxon>
    </lineage>
</organism>
<dbReference type="InterPro" id="IPR051272">
    <property type="entry name" value="RIO-type_Ser/Thr_kinase"/>
</dbReference>
<dbReference type="Proteomes" id="UP000060778">
    <property type="component" value="Chromosome"/>
</dbReference>
<dbReference type="EC" id="2.7.11.1" evidence="2"/>
<keyword evidence="5" id="KW-0479">Metal-binding</keyword>
<dbReference type="GO" id="GO:0046872">
    <property type="term" value="F:metal ion binding"/>
    <property type="evidence" value="ECO:0007669"/>
    <property type="project" value="UniProtKB-KW"/>
</dbReference>
<dbReference type="KEGG" id="iis:EYM_04115"/>
<dbReference type="AlphaFoldDB" id="A0A0U2M9L6"/>
<evidence type="ECO:0000259" key="13">
    <source>
        <dbReference type="PROSITE" id="PS50011"/>
    </source>
</evidence>
<evidence type="ECO:0000256" key="2">
    <source>
        <dbReference type="ARBA" id="ARBA00012513"/>
    </source>
</evidence>
<evidence type="ECO:0000256" key="11">
    <source>
        <dbReference type="ARBA" id="ARBA00048679"/>
    </source>
</evidence>
<keyword evidence="6" id="KW-0547">Nucleotide-binding</keyword>
<evidence type="ECO:0000256" key="3">
    <source>
        <dbReference type="ARBA" id="ARBA00022527"/>
    </source>
</evidence>
<dbReference type="InterPro" id="IPR000687">
    <property type="entry name" value="RIO_kinase"/>
</dbReference>
<accession>A0A0U2M9L6</accession>
<dbReference type="GO" id="GO:0005524">
    <property type="term" value="F:ATP binding"/>
    <property type="evidence" value="ECO:0007669"/>
    <property type="project" value="UniProtKB-KW"/>
</dbReference>
<gene>
    <name evidence="14" type="ORF">EYM_04115</name>
</gene>
<evidence type="ECO:0000256" key="7">
    <source>
        <dbReference type="ARBA" id="ARBA00022777"/>
    </source>
</evidence>
<dbReference type="InterPro" id="IPR011009">
    <property type="entry name" value="Kinase-like_dom_sf"/>
</dbReference>
<dbReference type="PROSITE" id="PS01245">
    <property type="entry name" value="RIO1"/>
    <property type="match status" value="1"/>
</dbReference>
<protein>
    <recommendedName>
        <fullName evidence="2">non-specific serine/threonine protein kinase</fullName>
        <ecNumber evidence="2">2.7.11.1</ecNumber>
    </recommendedName>
</protein>
<dbReference type="PATRIC" id="fig|940295.4.peg.787"/>
<keyword evidence="4" id="KW-0808">Transferase</keyword>
<dbReference type="STRING" id="940295.EYM_04115"/>